<organism evidence="2 3">
    <name type="scientific">Priestia taiwanensis</name>
    <dbReference type="NCBI Taxonomy" id="1347902"/>
    <lineage>
        <taxon>Bacteria</taxon>
        <taxon>Bacillati</taxon>
        <taxon>Bacillota</taxon>
        <taxon>Bacilli</taxon>
        <taxon>Bacillales</taxon>
        <taxon>Bacillaceae</taxon>
        <taxon>Priestia</taxon>
    </lineage>
</organism>
<dbReference type="Gene3D" id="1.10.287.900">
    <property type="entry name" value="The crystal structure of the spermine/spermidine acetyltransferase from enterococcus faecali"/>
    <property type="match status" value="1"/>
</dbReference>
<feature type="domain" description="N-acetyltransferase" evidence="1">
    <location>
        <begin position="3"/>
        <end position="151"/>
    </location>
</feature>
<dbReference type="Gene3D" id="3.40.630.30">
    <property type="match status" value="1"/>
</dbReference>
<dbReference type="EMBL" id="BMFK01000001">
    <property type="protein sequence ID" value="GGE59588.1"/>
    <property type="molecule type" value="Genomic_DNA"/>
</dbReference>
<dbReference type="CDD" id="cd04301">
    <property type="entry name" value="NAT_SF"/>
    <property type="match status" value="1"/>
</dbReference>
<name>A0A917AM91_9BACI</name>
<evidence type="ECO:0000259" key="1">
    <source>
        <dbReference type="PROSITE" id="PS51186"/>
    </source>
</evidence>
<comment type="caution">
    <text evidence="2">The sequence shown here is derived from an EMBL/GenBank/DDBJ whole genome shotgun (WGS) entry which is preliminary data.</text>
</comment>
<protein>
    <submittedName>
        <fullName evidence="2">Spermidine acetyltransferase</fullName>
    </submittedName>
</protein>
<evidence type="ECO:0000313" key="2">
    <source>
        <dbReference type="EMBL" id="GGE59588.1"/>
    </source>
</evidence>
<dbReference type="Pfam" id="PF00583">
    <property type="entry name" value="Acetyltransf_1"/>
    <property type="match status" value="1"/>
</dbReference>
<dbReference type="GO" id="GO:0016747">
    <property type="term" value="F:acyltransferase activity, transferring groups other than amino-acyl groups"/>
    <property type="evidence" value="ECO:0007669"/>
    <property type="project" value="InterPro"/>
</dbReference>
<dbReference type="InterPro" id="IPR000182">
    <property type="entry name" value="GNAT_dom"/>
</dbReference>
<dbReference type="Proteomes" id="UP000605259">
    <property type="component" value="Unassembled WGS sequence"/>
</dbReference>
<dbReference type="InterPro" id="IPR027455">
    <property type="entry name" value="Sper_AcTfrase_N"/>
</dbReference>
<proteinExistence type="predicted"/>
<accession>A0A917AM91</accession>
<evidence type="ECO:0000313" key="3">
    <source>
        <dbReference type="Proteomes" id="UP000605259"/>
    </source>
</evidence>
<dbReference type="SUPFAM" id="SSF55729">
    <property type="entry name" value="Acyl-CoA N-acyltransferases (Nat)"/>
    <property type="match status" value="1"/>
</dbReference>
<gene>
    <name evidence="2" type="primary">bltD</name>
    <name evidence="2" type="ORF">GCM10007140_07380</name>
</gene>
<keyword evidence="3" id="KW-1185">Reference proteome</keyword>
<dbReference type="AlphaFoldDB" id="A0A917AM91"/>
<dbReference type="PROSITE" id="PS51186">
    <property type="entry name" value="GNAT"/>
    <property type="match status" value="1"/>
</dbReference>
<dbReference type="InterPro" id="IPR016181">
    <property type="entry name" value="Acyl_CoA_acyltransferase"/>
</dbReference>
<sequence length="157" mass="18147">MSLHIREVTKANWRAVANLTVADEQQSYIESTAFCLAEAMYDTQWKSVGLYDGDILVGYAMYGINIDVRPEIEVWLDRFMIDRNFQRKGYAKRFIPLLLETIQKEYVTDTIFLSIIPANNLAQQLYESFGFALTGEYDEFGEAILKWIAPIQTKLNI</sequence>
<reference evidence="2" key="1">
    <citation type="journal article" date="2014" name="Int. J. Syst. Evol. Microbiol.">
        <title>Complete genome sequence of Corynebacterium casei LMG S-19264T (=DSM 44701T), isolated from a smear-ripened cheese.</title>
        <authorList>
            <consortium name="US DOE Joint Genome Institute (JGI-PGF)"/>
            <person name="Walter F."/>
            <person name="Albersmeier A."/>
            <person name="Kalinowski J."/>
            <person name="Ruckert C."/>
        </authorList>
    </citation>
    <scope>NUCLEOTIDE SEQUENCE</scope>
    <source>
        <strain evidence="2">CGMCC 1.12698</strain>
    </source>
</reference>
<dbReference type="RefSeq" id="WP_188387077.1">
    <property type="nucleotide sequence ID" value="NZ_BMFK01000001.1"/>
</dbReference>
<reference evidence="2" key="2">
    <citation type="submission" date="2020-09" db="EMBL/GenBank/DDBJ databases">
        <authorList>
            <person name="Sun Q."/>
            <person name="Zhou Y."/>
        </authorList>
    </citation>
    <scope>NUCLEOTIDE SEQUENCE</scope>
    <source>
        <strain evidence="2">CGMCC 1.12698</strain>
    </source>
</reference>